<dbReference type="Proteomes" id="UP000324800">
    <property type="component" value="Unassembled WGS sequence"/>
</dbReference>
<evidence type="ECO:0000313" key="2">
    <source>
        <dbReference type="Proteomes" id="UP000324800"/>
    </source>
</evidence>
<protein>
    <submittedName>
        <fullName evidence="1">Uncharacterized protein</fullName>
    </submittedName>
</protein>
<evidence type="ECO:0000313" key="1">
    <source>
        <dbReference type="EMBL" id="KAA6397368.1"/>
    </source>
</evidence>
<dbReference type="EMBL" id="SNRW01001196">
    <property type="protein sequence ID" value="KAA6397368.1"/>
    <property type="molecule type" value="Genomic_DNA"/>
</dbReference>
<gene>
    <name evidence="1" type="ORF">EZS28_007101</name>
</gene>
<proteinExistence type="predicted"/>
<comment type="caution">
    <text evidence="1">The sequence shown here is derived from an EMBL/GenBank/DDBJ whole genome shotgun (WGS) entry which is preliminary data.</text>
</comment>
<dbReference type="AlphaFoldDB" id="A0A5J4WR19"/>
<accession>A0A5J4WR19</accession>
<reference evidence="1 2" key="1">
    <citation type="submission" date="2019-03" db="EMBL/GenBank/DDBJ databases">
        <title>Single cell metagenomics reveals metabolic interactions within the superorganism composed of flagellate Streblomastix strix and complex community of Bacteroidetes bacteria on its surface.</title>
        <authorList>
            <person name="Treitli S.C."/>
            <person name="Kolisko M."/>
            <person name="Husnik F."/>
            <person name="Keeling P."/>
            <person name="Hampl V."/>
        </authorList>
    </citation>
    <scope>NUCLEOTIDE SEQUENCE [LARGE SCALE GENOMIC DNA]</scope>
    <source>
        <strain evidence="1">ST1C</strain>
    </source>
</reference>
<sequence length="72" mass="8135">MDVTPGRNHPFVRFTYNVGFESIQSFQKVLISSILSFSKVLISFSLFKLSLLFRAALSEILFVSTIVLSKDC</sequence>
<organism evidence="1 2">
    <name type="scientific">Streblomastix strix</name>
    <dbReference type="NCBI Taxonomy" id="222440"/>
    <lineage>
        <taxon>Eukaryota</taxon>
        <taxon>Metamonada</taxon>
        <taxon>Preaxostyla</taxon>
        <taxon>Oxymonadida</taxon>
        <taxon>Streblomastigidae</taxon>
        <taxon>Streblomastix</taxon>
    </lineage>
</organism>
<name>A0A5J4WR19_9EUKA</name>